<name>A0A2P2P4N1_RHIMU</name>
<dbReference type="EMBL" id="GGEC01069242">
    <property type="protein sequence ID" value="MBX49726.1"/>
    <property type="molecule type" value="Transcribed_RNA"/>
</dbReference>
<evidence type="ECO:0000313" key="1">
    <source>
        <dbReference type="EMBL" id="MBX49726.1"/>
    </source>
</evidence>
<protein>
    <submittedName>
        <fullName evidence="1">Uncharacterized protein</fullName>
    </submittedName>
</protein>
<sequence length="35" mass="4087">MRLRFQRRSDIIHTCCASFDCFSCRRVNSSCAKTS</sequence>
<accession>A0A2P2P4N1</accession>
<dbReference type="AlphaFoldDB" id="A0A2P2P4N1"/>
<reference evidence="1" key="1">
    <citation type="submission" date="2018-02" db="EMBL/GenBank/DDBJ databases">
        <title>Rhizophora mucronata_Transcriptome.</title>
        <authorList>
            <person name="Meera S.P."/>
            <person name="Sreeshan A."/>
            <person name="Augustine A."/>
        </authorList>
    </citation>
    <scope>NUCLEOTIDE SEQUENCE</scope>
    <source>
        <tissue evidence="1">Leaf</tissue>
    </source>
</reference>
<proteinExistence type="predicted"/>
<organism evidence="1">
    <name type="scientific">Rhizophora mucronata</name>
    <name type="common">Asiatic mangrove</name>
    <dbReference type="NCBI Taxonomy" id="61149"/>
    <lineage>
        <taxon>Eukaryota</taxon>
        <taxon>Viridiplantae</taxon>
        <taxon>Streptophyta</taxon>
        <taxon>Embryophyta</taxon>
        <taxon>Tracheophyta</taxon>
        <taxon>Spermatophyta</taxon>
        <taxon>Magnoliopsida</taxon>
        <taxon>eudicotyledons</taxon>
        <taxon>Gunneridae</taxon>
        <taxon>Pentapetalae</taxon>
        <taxon>rosids</taxon>
        <taxon>fabids</taxon>
        <taxon>Malpighiales</taxon>
        <taxon>Rhizophoraceae</taxon>
        <taxon>Rhizophora</taxon>
    </lineage>
</organism>